<organism evidence="1 2">
    <name type="scientific">Panagrolaimus davidi</name>
    <dbReference type="NCBI Taxonomy" id="227884"/>
    <lineage>
        <taxon>Eukaryota</taxon>
        <taxon>Metazoa</taxon>
        <taxon>Ecdysozoa</taxon>
        <taxon>Nematoda</taxon>
        <taxon>Chromadorea</taxon>
        <taxon>Rhabditida</taxon>
        <taxon>Tylenchina</taxon>
        <taxon>Panagrolaimomorpha</taxon>
        <taxon>Panagrolaimoidea</taxon>
        <taxon>Panagrolaimidae</taxon>
        <taxon>Panagrolaimus</taxon>
    </lineage>
</organism>
<dbReference type="WBParaSite" id="PDA_v2.g11597.t1">
    <property type="protein sequence ID" value="PDA_v2.g11597.t1"/>
    <property type="gene ID" value="PDA_v2.g11597"/>
</dbReference>
<reference evidence="2" key="1">
    <citation type="submission" date="2022-11" db="UniProtKB">
        <authorList>
            <consortium name="WormBaseParasite"/>
        </authorList>
    </citation>
    <scope>IDENTIFICATION</scope>
</reference>
<name>A0A914PA52_9BILA</name>
<dbReference type="Proteomes" id="UP000887578">
    <property type="component" value="Unplaced"/>
</dbReference>
<accession>A0A914PA52</accession>
<sequence length="143" mass="16292">MVGIILYTSWNPSSNAFFNEDTNIPIEIEVDFPESIVSRAIEFCYGKIDGIQGFEDELIEFAEKYSIKGLKEACFESYETQDVTIENICPLASAAFKYNLPSLKQDCLYFIIGSNVEISHEKLSELPVEFLVFIAKKYIARFS</sequence>
<evidence type="ECO:0000313" key="2">
    <source>
        <dbReference type="WBParaSite" id="PDA_v2.g11597.t1"/>
    </source>
</evidence>
<proteinExistence type="predicted"/>
<dbReference type="AlphaFoldDB" id="A0A914PA52"/>
<dbReference type="Gene3D" id="3.30.710.10">
    <property type="entry name" value="Potassium Channel Kv1.1, Chain A"/>
    <property type="match status" value="1"/>
</dbReference>
<evidence type="ECO:0000313" key="1">
    <source>
        <dbReference type="Proteomes" id="UP000887578"/>
    </source>
</evidence>
<keyword evidence="1" id="KW-1185">Reference proteome</keyword>
<protein>
    <submittedName>
        <fullName evidence="2">BTB domain-containing protein</fullName>
    </submittedName>
</protein>
<dbReference type="InterPro" id="IPR011333">
    <property type="entry name" value="SKP1/BTB/POZ_sf"/>
</dbReference>